<organism evidence="1 2">
    <name type="scientific">Linnemannia schmuckeri</name>
    <dbReference type="NCBI Taxonomy" id="64567"/>
    <lineage>
        <taxon>Eukaryota</taxon>
        <taxon>Fungi</taxon>
        <taxon>Fungi incertae sedis</taxon>
        <taxon>Mucoromycota</taxon>
        <taxon>Mortierellomycotina</taxon>
        <taxon>Mortierellomycetes</taxon>
        <taxon>Mortierellales</taxon>
        <taxon>Mortierellaceae</taxon>
        <taxon>Linnemannia</taxon>
    </lineage>
</organism>
<evidence type="ECO:0000313" key="2">
    <source>
        <dbReference type="Proteomes" id="UP000748756"/>
    </source>
</evidence>
<sequence length="292" mass="33355">MATLFMIMNEQLRGLQKLCPKYSGRDGFCDRSTSGEPLSKETRVAFGSETVWCDGLAGYGATDVFQHDAPPLAQQSRTPGALRVFRSLRTLELGHFVSSEDTVMAHMIESMPALSVQAAGLRCSGSGAVNGVQVCHLQEITLTKQKDQLRTEQKNQPRRAMRPLGNLLTHCQELQLQFYDPRNSWNLRSNIPAVVVVEEDVIKIKALLAQDMTQLKSIQILRLPRVVWKQMIRDVNKYKQQHQQQQPKTTRTLLNLIRLQEIGVLSDEISQLWRYRAFTWRIDVPEYLYTTL</sequence>
<dbReference type="OrthoDB" id="2203512at2759"/>
<dbReference type="AlphaFoldDB" id="A0A9P5RWH4"/>
<proteinExistence type="predicted"/>
<dbReference type="EMBL" id="JAAAUQ010000849">
    <property type="protein sequence ID" value="KAF9147208.1"/>
    <property type="molecule type" value="Genomic_DNA"/>
</dbReference>
<gene>
    <name evidence="1" type="ORF">BG015_011180</name>
</gene>
<name>A0A9P5RWH4_9FUNG</name>
<comment type="caution">
    <text evidence="1">The sequence shown here is derived from an EMBL/GenBank/DDBJ whole genome shotgun (WGS) entry which is preliminary data.</text>
</comment>
<keyword evidence="2" id="KW-1185">Reference proteome</keyword>
<protein>
    <submittedName>
        <fullName evidence="1">Uncharacterized protein</fullName>
    </submittedName>
</protein>
<evidence type="ECO:0000313" key="1">
    <source>
        <dbReference type="EMBL" id="KAF9147208.1"/>
    </source>
</evidence>
<reference evidence="1" key="1">
    <citation type="journal article" date="2020" name="Fungal Divers.">
        <title>Resolving the Mortierellaceae phylogeny through synthesis of multi-gene phylogenetics and phylogenomics.</title>
        <authorList>
            <person name="Vandepol N."/>
            <person name="Liber J."/>
            <person name="Desiro A."/>
            <person name="Na H."/>
            <person name="Kennedy M."/>
            <person name="Barry K."/>
            <person name="Grigoriev I.V."/>
            <person name="Miller A.N."/>
            <person name="O'Donnell K."/>
            <person name="Stajich J.E."/>
            <person name="Bonito G."/>
        </authorList>
    </citation>
    <scope>NUCLEOTIDE SEQUENCE</scope>
    <source>
        <strain evidence="1">NRRL 6426</strain>
    </source>
</reference>
<accession>A0A9P5RWH4</accession>
<dbReference type="Proteomes" id="UP000748756">
    <property type="component" value="Unassembled WGS sequence"/>
</dbReference>